<feature type="compositionally biased region" description="Basic and acidic residues" evidence="10">
    <location>
        <begin position="718"/>
        <end position="742"/>
    </location>
</feature>
<keyword evidence="12" id="KW-1185">Reference proteome</keyword>
<sequence>MPLEPINLRDSTRAGSPPQQLLGSRRRRRRVGSPRTLRALSLLVLWLVGTSVGLLRSAFCVSAPLCSSCPSAAGVRFVVGAVGTRRRPLRPRRRDLIPTDEQQQQQHDVVVPFFRLFDRHSLANDDDDDDDLFIPVVRLNRPPDASSFPRRFSAEDSPSPTRSARSRRPPRREWSIVPRRSFSATDSSPIPRSSPTPPDSHKMAFLSGGNGLRQNLAAAQGDDAAAGSSAAGSQDVLAQMLALQQVQLQQQQQQQHQQQQQQQQQVQQPLQAPLQQPLQQLLYQQLLAQQVQQPTASQQPPPLVNMLHAVQAQQLINQLLAPTIAAQQQQQQQVQQQAQQQQITQAYLQLLQQNQAQQLLSLAQQQQQPLPVTHAVPQPQPAPQTSEDKLVDAILKQQQQQQQVQQQQVQQQQQLQRLQSAGNLLQNGTALHLQTPQPTPQQNAQTHTIQQQMHNAQLIAANAADAAAAQNQEKAHAHAGQLQRGDSVTDHISRLIEANEAIVEPSPMLVKRRPYHRQIGSQNSTDHLDTSSLNGDAGASQRSSPGAARIPSTRSQSLYDTSESLGLRLRQGGSLTNGQPMVRANTAPQQALAAAQQVIRLQRQCRFCKLEFPNEIGLEAHESRCSKKDSMPPADPAAEKEAALRPNQLMLLAAQKQLRQQLLLGSASGSACASASGSTLSLNEEAMAQARKASSVASPGLRHPLKKRLLDAHRSSMGDLFEGREEPTPAKMPRVESHEEPKVSNGLSETVSGLSYHQELLKRVDTNNIHSAEAVKFLLQQQQHQDRLHACIMQAAAEGNAEAVAAQLKLFQIIEPRNAEQALAAAMDIPTEKKQETEPRSSGDSAGSSELSEEPSEAIEERPSTSEPPEAPRSVILQPSAAPLELERVVMEPSQSSLITTTHVDAPCSAFVNPLLQPLKVNPLPPPTRPKSATATSETFVCVRSIPSPMLSKKGHSAFLNFPITPIPDAEAKFIVSSLGAIESNVRRPRLKSAFCHFVSAARSMGVARMTHSSFWEFSRIRESANLQHLWPASRMHVQKAAPAPQEAPQPQPQLPPQPEPMEAMDRAETPSPPRSVSSEESSTSSEEKPSSPLANRDIVGGYRSEEVYVYVRGRGRGRYVCERCGIRCKKPSMLKKHLKSHTDIRDFKCVQCNFSFKTKGNLTKHLQSKSHQRKLAELSAATKKPQTAAQVAAREADDAAMRRIEQMEGAFESDDDADDDDESVQDPLDVNYRKTRRETETLPQPEPQPEPAPRPQSPLMARPIPQMVAATPSAAVGIALNPAASPAGSLAAAMLSAFEDPAMRKRAQTIHAVAASSSEKKMDLGLYLGKDAEFKCDHCDKRFRKQGELSLHQNTHLLENQNGRGRNYSCETCRLPFRSKQQLLRHAEMAHPASAATSPIGINQALPPSGMIGVNEALLKNTGLQQRRASVSAMPSAGAFAAQQSPQAMASSLFMQMHAATQPTAAAAADPRSFKCADCRIGFRTHGILAKHLRSKSHVMKLESLGKLPEDALTLLTRKDNNWMNEVDTMDCERAHTSLLAIVTQLRQHEELQSPAPTSFAPPATVSSFLECREQLLSSPGPCSTRSNTPKHNKSSPGAGSPLRSRAFSAGGSAQSSPLAEGALGRRRCESNASVKSDDSQPRPMAASIWVPPKEPNADCGNACGEAQRIFLDTLVAPKPEEELHSEASTPASTPRPFASPVAAGGTAGVAPTRCQCCDAVCSTSEDLHKHMHLDHVRLRDGNEFRCTRSRCDKSYPSHENLRNHLRTHDYSVLAALPATPAEEAEPPPSRASPDDRPLSSSNGS</sequence>
<keyword evidence="4 9" id="KW-0863">Zinc-finger</keyword>
<feature type="region of interest" description="Disordered" evidence="10">
    <location>
        <begin position="1580"/>
        <end position="1654"/>
    </location>
</feature>
<dbReference type="SMART" id="SM00355">
    <property type="entry name" value="ZnF_C2H2"/>
    <property type="match status" value="8"/>
</dbReference>
<dbReference type="InterPro" id="IPR051969">
    <property type="entry name" value="Zinc-finger_DNA-bd_regulators"/>
</dbReference>
<dbReference type="Gene3D" id="3.30.160.60">
    <property type="entry name" value="Classic Zinc Finger"/>
    <property type="match status" value="4"/>
</dbReference>
<feature type="region of interest" description="Disordered" evidence="10">
    <location>
        <begin position="462"/>
        <end position="485"/>
    </location>
</feature>
<dbReference type="WBParaSite" id="L893_g2637.t1">
    <property type="protein sequence ID" value="L893_g2637.t1"/>
    <property type="gene ID" value="L893_g2637"/>
</dbReference>
<reference evidence="13" key="1">
    <citation type="submission" date="2016-11" db="UniProtKB">
        <authorList>
            <consortium name="WormBaseParasite"/>
        </authorList>
    </citation>
    <scope>IDENTIFICATION</scope>
</reference>
<feature type="compositionally biased region" description="Basic and acidic residues" evidence="10">
    <location>
        <begin position="830"/>
        <end position="841"/>
    </location>
</feature>
<evidence type="ECO:0000256" key="7">
    <source>
        <dbReference type="ARBA" id="ARBA00023163"/>
    </source>
</evidence>
<feature type="domain" description="C2H2-type" evidence="11">
    <location>
        <begin position="1335"/>
        <end position="1362"/>
    </location>
</feature>
<keyword evidence="6" id="KW-0805">Transcription regulation</keyword>
<evidence type="ECO:0000256" key="10">
    <source>
        <dbReference type="SAM" id="MobiDB-lite"/>
    </source>
</evidence>
<evidence type="ECO:0000256" key="4">
    <source>
        <dbReference type="ARBA" id="ARBA00022771"/>
    </source>
</evidence>
<feature type="region of interest" description="Disordered" evidence="10">
    <location>
        <begin position="145"/>
        <end position="208"/>
    </location>
</feature>
<feature type="region of interest" description="Disordered" evidence="10">
    <location>
        <begin position="1210"/>
        <end position="1261"/>
    </location>
</feature>
<accession>A0A1I7ZH40</accession>
<keyword evidence="2" id="KW-0479">Metal-binding</keyword>
<feature type="domain" description="C2H2-type" evidence="11">
    <location>
        <begin position="1475"/>
        <end position="1504"/>
    </location>
</feature>
<feature type="compositionally biased region" description="Low complexity" evidence="10">
    <location>
        <begin position="1075"/>
        <end position="1085"/>
    </location>
</feature>
<evidence type="ECO:0000256" key="5">
    <source>
        <dbReference type="ARBA" id="ARBA00022833"/>
    </source>
</evidence>
<keyword evidence="8" id="KW-0539">Nucleus</keyword>
<feature type="region of interest" description="Disordered" evidence="10">
    <location>
        <begin position="1777"/>
        <end position="1806"/>
    </location>
</feature>
<name>A0A1I7ZH40_9BILA</name>
<evidence type="ECO:0000256" key="9">
    <source>
        <dbReference type="PROSITE-ProRule" id="PRU00042"/>
    </source>
</evidence>
<dbReference type="PROSITE" id="PS50157">
    <property type="entry name" value="ZINC_FINGER_C2H2_2"/>
    <property type="match status" value="6"/>
</dbReference>
<evidence type="ECO:0000256" key="6">
    <source>
        <dbReference type="ARBA" id="ARBA00023015"/>
    </source>
</evidence>
<proteinExistence type="predicted"/>
<dbReference type="Proteomes" id="UP000095287">
    <property type="component" value="Unplaced"/>
</dbReference>
<keyword evidence="5" id="KW-0862">Zinc</keyword>
<feature type="compositionally biased region" description="Pro residues" evidence="10">
    <location>
        <begin position="1046"/>
        <end position="1060"/>
    </location>
</feature>
<feature type="region of interest" description="Disordered" evidence="10">
    <location>
        <begin position="1179"/>
        <end position="1198"/>
    </location>
</feature>
<evidence type="ECO:0000259" key="11">
    <source>
        <dbReference type="PROSITE" id="PS50157"/>
    </source>
</evidence>
<feature type="domain" description="C2H2-type" evidence="11">
    <location>
        <begin position="1148"/>
        <end position="1177"/>
    </location>
</feature>
<evidence type="ECO:0000256" key="8">
    <source>
        <dbReference type="ARBA" id="ARBA00023242"/>
    </source>
</evidence>
<dbReference type="Pfam" id="PF00096">
    <property type="entry name" value="zf-C2H2"/>
    <property type="match status" value="4"/>
</dbReference>
<protein>
    <submittedName>
        <fullName evidence="13">DM domain-containing protein</fullName>
    </submittedName>
</protein>
<dbReference type="GO" id="GO:0008270">
    <property type="term" value="F:zinc ion binding"/>
    <property type="evidence" value="ECO:0007669"/>
    <property type="project" value="UniProtKB-KW"/>
</dbReference>
<dbReference type="FunFam" id="3.30.160.60:FF:000594">
    <property type="entry name" value="Transcription factor HIVEP2"/>
    <property type="match status" value="1"/>
</dbReference>
<feature type="domain" description="C2H2-type" evidence="11">
    <location>
        <begin position="1120"/>
        <end position="1147"/>
    </location>
</feature>
<keyword evidence="3" id="KW-0677">Repeat</keyword>
<feature type="domain" description="C2H2-type" evidence="11">
    <location>
        <begin position="1746"/>
        <end position="1770"/>
    </location>
</feature>
<feature type="region of interest" description="Disordered" evidence="10">
    <location>
        <begin position="829"/>
        <end position="875"/>
    </location>
</feature>
<feature type="region of interest" description="Disordered" evidence="10">
    <location>
        <begin position="1037"/>
        <end position="1098"/>
    </location>
</feature>
<feature type="region of interest" description="Disordered" evidence="10">
    <location>
        <begin position="519"/>
        <end position="560"/>
    </location>
</feature>
<keyword evidence="7" id="KW-0804">Transcription</keyword>
<organism evidence="12 13">
    <name type="scientific">Steinernema glaseri</name>
    <dbReference type="NCBI Taxonomy" id="37863"/>
    <lineage>
        <taxon>Eukaryota</taxon>
        <taxon>Metazoa</taxon>
        <taxon>Ecdysozoa</taxon>
        <taxon>Nematoda</taxon>
        <taxon>Chromadorea</taxon>
        <taxon>Rhabditida</taxon>
        <taxon>Tylenchina</taxon>
        <taxon>Panagrolaimomorpha</taxon>
        <taxon>Strongyloidoidea</taxon>
        <taxon>Steinernematidae</taxon>
        <taxon>Steinernema</taxon>
    </lineage>
</organism>
<dbReference type="InterPro" id="IPR036236">
    <property type="entry name" value="Znf_C2H2_sf"/>
</dbReference>
<dbReference type="PANTHER" id="PTHR45944:SF2">
    <property type="entry name" value="SCHNURRI, ISOFORM F"/>
    <property type="match status" value="1"/>
</dbReference>
<feature type="domain" description="C2H2-type" evidence="11">
    <location>
        <begin position="1369"/>
        <end position="1397"/>
    </location>
</feature>
<dbReference type="InterPro" id="IPR003604">
    <property type="entry name" value="Matrin/U1-like-C_Znf_C2H2"/>
</dbReference>
<feature type="compositionally biased region" description="Polar residues" evidence="10">
    <location>
        <begin position="1580"/>
        <end position="1589"/>
    </location>
</feature>
<dbReference type="GO" id="GO:0005634">
    <property type="term" value="C:nucleus"/>
    <property type="evidence" value="ECO:0007669"/>
    <property type="project" value="UniProtKB-SubCell"/>
</dbReference>
<feature type="region of interest" description="Disordered" evidence="10">
    <location>
        <begin position="1"/>
        <end position="29"/>
    </location>
</feature>
<comment type="subcellular location">
    <subcellularLocation>
        <location evidence="1">Nucleus</location>
    </subcellularLocation>
</comment>
<dbReference type="GO" id="GO:0000978">
    <property type="term" value="F:RNA polymerase II cis-regulatory region sequence-specific DNA binding"/>
    <property type="evidence" value="ECO:0007669"/>
    <property type="project" value="TreeGrafter"/>
</dbReference>
<evidence type="ECO:0000256" key="3">
    <source>
        <dbReference type="ARBA" id="ARBA00022737"/>
    </source>
</evidence>
<feature type="compositionally biased region" description="Acidic residues" evidence="10">
    <location>
        <begin position="1212"/>
        <end position="1225"/>
    </location>
</feature>
<feature type="compositionally biased region" description="Pro residues" evidence="10">
    <location>
        <begin position="1245"/>
        <end position="1257"/>
    </location>
</feature>
<feature type="compositionally biased region" description="Polar residues" evidence="10">
    <location>
        <begin position="519"/>
        <end position="544"/>
    </location>
</feature>
<feature type="compositionally biased region" description="Low complexity" evidence="10">
    <location>
        <begin position="462"/>
        <end position="472"/>
    </location>
</feature>
<feature type="region of interest" description="Disordered" evidence="10">
    <location>
        <begin position="1682"/>
        <end position="1706"/>
    </location>
</feature>
<feature type="compositionally biased region" description="Polar residues" evidence="10">
    <location>
        <begin position="13"/>
        <end position="22"/>
    </location>
</feature>
<evidence type="ECO:0000313" key="12">
    <source>
        <dbReference type="Proteomes" id="UP000095287"/>
    </source>
</evidence>
<dbReference type="PROSITE" id="PS00028">
    <property type="entry name" value="ZINC_FINGER_C2H2_1"/>
    <property type="match status" value="6"/>
</dbReference>
<dbReference type="SUPFAM" id="SSF57667">
    <property type="entry name" value="beta-beta-alpha zinc fingers"/>
    <property type="match status" value="3"/>
</dbReference>
<dbReference type="InterPro" id="IPR013087">
    <property type="entry name" value="Znf_C2H2_type"/>
</dbReference>
<dbReference type="GO" id="GO:0000981">
    <property type="term" value="F:DNA-binding transcription factor activity, RNA polymerase II-specific"/>
    <property type="evidence" value="ECO:0007669"/>
    <property type="project" value="TreeGrafter"/>
</dbReference>
<evidence type="ECO:0000313" key="13">
    <source>
        <dbReference type="WBParaSite" id="L893_g2637.t1"/>
    </source>
</evidence>
<evidence type="ECO:0000256" key="1">
    <source>
        <dbReference type="ARBA" id="ARBA00004123"/>
    </source>
</evidence>
<evidence type="ECO:0000256" key="2">
    <source>
        <dbReference type="ARBA" id="ARBA00022723"/>
    </source>
</evidence>
<feature type="region of interest" description="Disordered" evidence="10">
    <location>
        <begin position="718"/>
        <end position="748"/>
    </location>
</feature>
<dbReference type="PANTHER" id="PTHR45944">
    <property type="entry name" value="SCHNURRI, ISOFORM F"/>
    <property type="match status" value="1"/>
</dbReference>
<dbReference type="SMART" id="SM00451">
    <property type="entry name" value="ZnF_U1"/>
    <property type="match status" value="2"/>
</dbReference>